<dbReference type="EMBL" id="CAFBLL010000001">
    <property type="protein sequence ID" value="CAB4856676.1"/>
    <property type="molecule type" value="Genomic_DNA"/>
</dbReference>
<protein>
    <submittedName>
        <fullName evidence="1">Unannotated protein</fullName>
    </submittedName>
</protein>
<name>A0A6J7CF43_9ZZZZ</name>
<dbReference type="SUPFAM" id="SSF52540">
    <property type="entry name" value="P-loop containing nucleoside triphosphate hydrolases"/>
    <property type="match status" value="1"/>
</dbReference>
<sequence length="403" mass="43578">METDSTALGRFARKQRALSKVLEFEPVWSELLGQPEAVSQLRQAVANKEAGLQHAWLITGPPGSGRSNAAAAFAAALLCESGGCGDCKSCRMVGLGSHPDVTVLATEKVIISIEEIRSLVAASYFGGSISKYQIMIIEDADRMAERSSNVLLKTLEEPPAGTIWILCAPSEADMLPTIRSRVRRVALKQPSSQTVADLLVARDRISPSLALQVAAEAQGHIGMALRLATSTDARARRKETLVAAMHIDFIPKAMFTAERWLELARKDADALTAEKDTEERTALLATLGIPEGGTVPPALRADIKALEEGQKRRATRSLRDGIDRILVDLMSLYRDVLIINLGAEAELVNADLRSQIVELAATSTASEVITKLEALAQARVRISSNVRDLMVLESLAVALRRNK</sequence>
<dbReference type="Pfam" id="PF13177">
    <property type="entry name" value="DNA_pol3_delta2"/>
    <property type="match status" value="1"/>
</dbReference>
<dbReference type="InterPro" id="IPR050238">
    <property type="entry name" value="DNA_Rep/Repair_Clamp_Loader"/>
</dbReference>
<reference evidence="1" key="1">
    <citation type="submission" date="2020-05" db="EMBL/GenBank/DDBJ databases">
        <authorList>
            <person name="Chiriac C."/>
            <person name="Salcher M."/>
            <person name="Ghai R."/>
            <person name="Kavagutti S V."/>
        </authorList>
    </citation>
    <scope>NUCLEOTIDE SEQUENCE</scope>
</reference>
<dbReference type="NCBIfam" id="NF005926">
    <property type="entry name" value="PRK07940.1"/>
    <property type="match status" value="1"/>
</dbReference>
<dbReference type="AlphaFoldDB" id="A0A6J7CF43"/>
<dbReference type="Gene3D" id="3.40.50.300">
    <property type="entry name" value="P-loop containing nucleotide triphosphate hydrolases"/>
    <property type="match status" value="1"/>
</dbReference>
<dbReference type="PANTHER" id="PTHR11669">
    <property type="entry name" value="REPLICATION FACTOR C / DNA POLYMERASE III GAMMA-TAU SUBUNIT"/>
    <property type="match status" value="1"/>
</dbReference>
<proteinExistence type="predicted"/>
<dbReference type="GO" id="GO:0006261">
    <property type="term" value="P:DNA-templated DNA replication"/>
    <property type="evidence" value="ECO:0007669"/>
    <property type="project" value="TreeGrafter"/>
</dbReference>
<evidence type="ECO:0000313" key="1">
    <source>
        <dbReference type="EMBL" id="CAB4856676.1"/>
    </source>
</evidence>
<organism evidence="1">
    <name type="scientific">freshwater metagenome</name>
    <dbReference type="NCBI Taxonomy" id="449393"/>
    <lineage>
        <taxon>unclassified sequences</taxon>
        <taxon>metagenomes</taxon>
        <taxon>ecological metagenomes</taxon>
    </lineage>
</organism>
<dbReference type="PANTHER" id="PTHR11669:SF8">
    <property type="entry name" value="DNA POLYMERASE III SUBUNIT DELTA"/>
    <property type="match status" value="1"/>
</dbReference>
<gene>
    <name evidence="1" type="ORF">UFOPK3389_00003</name>
</gene>
<accession>A0A6J7CF43</accession>
<dbReference type="InterPro" id="IPR027417">
    <property type="entry name" value="P-loop_NTPase"/>
</dbReference>